<evidence type="ECO:0000259" key="2">
    <source>
        <dbReference type="Pfam" id="PF01738"/>
    </source>
</evidence>
<keyword evidence="1" id="KW-0732">Signal</keyword>
<name>A0A7W7EGZ1_RHIET</name>
<dbReference type="Proteomes" id="UP000557344">
    <property type="component" value="Unassembled WGS sequence"/>
</dbReference>
<feature type="chain" id="PRO_5044130465" evidence="1">
    <location>
        <begin position="21"/>
        <end position="248"/>
    </location>
</feature>
<proteinExistence type="predicted"/>
<dbReference type="EMBL" id="JACIID010000013">
    <property type="protein sequence ID" value="MBB4538321.1"/>
    <property type="molecule type" value="Genomic_DNA"/>
</dbReference>
<dbReference type="Gene3D" id="3.40.50.1820">
    <property type="entry name" value="alpha/beta hydrolase"/>
    <property type="match status" value="1"/>
</dbReference>
<organism evidence="4 5">
    <name type="scientific">Rhizobium etli</name>
    <dbReference type="NCBI Taxonomy" id="29449"/>
    <lineage>
        <taxon>Bacteria</taxon>
        <taxon>Pseudomonadati</taxon>
        <taxon>Pseudomonadota</taxon>
        <taxon>Alphaproteobacteria</taxon>
        <taxon>Hyphomicrobiales</taxon>
        <taxon>Rhizobiaceae</taxon>
        <taxon>Rhizobium/Agrobacterium group</taxon>
        <taxon>Rhizobium</taxon>
    </lineage>
</organism>
<dbReference type="PANTHER" id="PTHR46623">
    <property type="entry name" value="CARBOXYMETHYLENEBUTENOLIDASE-RELATED"/>
    <property type="match status" value="1"/>
</dbReference>
<dbReference type="EMBL" id="JACIHU010000013">
    <property type="protein sequence ID" value="MBB4482492.1"/>
    <property type="molecule type" value="Genomic_DNA"/>
</dbReference>
<dbReference type="SUPFAM" id="SSF53474">
    <property type="entry name" value="alpha/beta-Hydrolases"/>
    <property type="match status" value="1"/>
</dbReference>
<gene>
    <name evidence="3" type="ORF">GGE46_005105</name>
    <name evidence="4" type="ORF">GGE57_005102</name>
</gene>
<feature type="signal peptide" evidence="1">
    <location>
        <begin position="1"/>
        <end position="20"/>
    </location>
</feature>
<evidence type="ECO:0000313" key="3">
    <source>
        <dbReference type="EMBL" id="MBB4482492.1"/>
    </source>
</evidence>
<sequence length="248" mass="25966">MRLFFCILVFLACMFVNAHAASRQQFTVPTPGGRILVEHFGNCAKATCPAVLILSGSKGFGATAYDEIGQTFRAAGLNAYLVHVLSAADIDAIATASGARGRIAFYAQRLPEWTSAVRGVAAYLEGQPLHGGKVGVLGISLGAQIASTATVGRADIDAVVLVDGGFPNGYSQPVRSLPPLLLIWGSADRTFPLSIGRELQRAAQRLGGSVALDVYDGGAHDFFLKSASPIAEAAHRNAADFLAAHLSR</sequence>
<dbReference type="Proteomes" id="UP000523431">
    <property type="component" value="Unassembled WGS sequence"/>
</dbReference>
<evidence type="ECO:0000256" key="1">
    <source>
        <dbReference type="SAM" id="SignalP"/>
    </source>
</evidence>
<dbReference type="AlphaFoldDB" id="A0A7W7EGZ1"/>
<comment type="caution">
    <text evidence="4">The sequence shown here is derived from an EMBL/GenBank/DDBJ whole genome shotgun (WGS) entry which is preliminary data.</text>
</comment>
<feature type="domain" description="Dienelactone hydrolase" evidence="2">
    <location>
        <begin position="47"/>
        <end position="238"/>
    </location>
</feature>
<evidence type="ECO:0000313" key="6">
    <source>
        <dbReference type="Proteomes" id="UP000557344"/>
    </source>
</evidence>
<protein>
    <submittedName>
        <fullName evidence="4">Dienelactone hydrolase</fullName>
    </submittedName>
</protein>
<dbReference type="GO" id="GO:0016787">
    <property type="term" value="F:hydrolase activity"/>
    <property type="evidence" value="ECO:0007669"/>
    <property type="project" value="UniProtKB-KW"/>
</dbReference>
<accession>A0A7W7EGZ1</accession>
<dbReference type="RefSeq" id="WP_183843944.1">
    <property type="nucleotide sequence ID" value="NZ_JACIHU010000013.1"/>
</dbReference>
<evidence type="ECO:0000313" key="5">
    <source>
        <dbReference type="Proteomes" id="UP000523431"/>
    </source>
</evidence>
<keyword evidence="4" id="KW-0378">Hydrolase</keyword>
<dbReference type="InterPro" id="IPR002925">
    <property type="entry name" value="Dienelactn_hydro"/>
</dbReference>
<dbReference type="PANTHER" id="PTHR46623:SF6">
    <property type="entry name" value="ALPHA_BETA-HYDROLASES SUPERFAMILY PROTEIN"/>
    <property type="match status" value="1"/>
</dbReference>
<reference evidence="5 6" key="1">
    <citation type="submission" date="2020-08" db="EMBL/GenBank/DDBJ databases">
        <title>Genomic Encyclopedia of Type Strains, Phase IV (KMG-V): Genome sequencing to study the core and pangenomes of soil and plant-associated prokaryotes.</title>
        <authorList>
            <person name="Whitman W."/>
        </authorList>
    </citation>
    <scope>NUCLEOTIDE SEQUENCE [LARGE SCALE GENOMIC DNA]</scope>
    <source>
        <strain evidence="3 6">SEMIA 471</strain>
        <strain evidence="4 5">SEMIA 489</strain>
    </source>
</reference>
<dbReference type="InterPro" id="IPR051049">
    <property type="entry name" value="Dienelactone_hydrolase-like"/>
</dbReference>
<evidence type="ECO:0000313" key="4">
    <source>
        <dbReference type="EMBL" id="MBB4538321.1"/>
    </source>
</evidence>
<dbReference type="Pfam" id="PF01738">
    <property type="entry name" value="DLH"/>
    <property type="match status" value="1"/>
</dbReference>
<dbReference type="InterPro" id="IPR029058">
    <property type="entry name" value="AB_hydrolase_fold"/>
</dbReference>